<sequence>MAYAESGISNELKQIDGGFLLIPPSMMEITTIKIMILHQDLVAYLDARAMVSSAIKRLKKMSKKVDKMGALFSVNRIVVRDFSKTDPAPHDVLLQVNPLDMPLNKELPKTCPKMDHGLLQENLILLDKTSKTLPGVPLSKELPKTCPKMDQGLLQENLILLDKTSKTLPGVPLSKVLPKTSPKLDPAPYQVLLQVDRIPLDKTLQTCMPMNKALELKLRQLPENRRTTAPKTRTPTRDPLTARPHHHVLADSAAVSPDGNAPLPSPAQVARAELQI</sequence>
<feature type="region of interest" description="Disordered" evidence="1">
    <location>
        <begin position="221"/>
        <end position="276"/>
    </location>
</feature>
<proteinExistence type="predicted"/>
<dbReference type="EMBL" id="CP111013">
    <property type="protein sequence ID" value="WAQ95183.1"/>
    <property type="molecule type" value="Genomic_DNA"/>
</dbReference>
<dbReference type="Proteomes" id="UP001164746">
    <property type="component" value="Chromosome 2"/>
</dbReference>
<evidence type="ECO:0000313" key="2">
    <source>
        <dbReference type="EMBL" id="WAQ95183.1"/>
    </source>
</evidence>
<name>A0ABY7DE39_MYAAR</name>
<gene>
    <name evidence="2" type="ORF">MAR_027873</name>
</gene>
<evidence type="ECO:0000256" key="1">
    <source>
        <dbReference type="SAM" id="MobiDB-lite"/>
    </source>
</evidence>
<evidence type="ECO:0000313" key="3">
    <source>
        <dbReference type="Proteomes" id="UP001164746"/>
    </source>
</evidence>
<feature type="compositionally biased region" description="Low complexity" evidence="1">
    <location>
        <begin position="227"/>
        <end position="239"/>
    </location>
</feature>
<organism evidence="2 3">
    <name type="scientific">Mya arenaria</name>
    <name type="common">Soft-shell clam</name>
    <dbReference type="NCBI Taxonomy" id="6604"/>
    <lineage>
        <taxon>Eukaryota</taxon>
        <taxon>Metazoa</taxon>
        <taxon>Spiralia</taxon>
        <taxon>Lophotrochozoa</taxon>
        <taxon>Mollusca</taxon>
        <taxon>Bivalvia</taxon>
        <taxon>Autobranchia</taxon>
        <taxon>Heteroconchia</taxon>
        <taxon>Euheterodonta</taxon>
        <taxon>Imparidentia</taxon>
        <taxon>Neoheterodontei</taxon>
        <taxon>Myida</taxon>
        <taxon>Myoidea</taxon>
        <taxon>Myidae</taxon>
        <taxon>Mya</taxon>
    </lineage>
</organism>
<reference evidence="2" key="1">
    <citation type="submission" date="2022-11" db="EMBL/GenBank/DDBJ databases">
        <title>Centuries of genome instability and evolution in soft-shell clam transmissible cancer (bioRxiv).</title>
        <authorList>
            <person name="Hart S.F.M."/>
            <person name="Yonemitsu M.A."/>
            <person name="Giersch R.M."/>
            <person name="Beal B.F."/>
            <person name="Arriagada G."/>
            <person name="Davis B.W."/>
            <person name="Ostrander E.A."/>
            <person name="Goff S.P."/>
            <person name="Metzger M.J."/>
        </authorList>
    </citation>
    <scope>NUCLEOTIDE SEQUENCE</scope>
    <source>
        <strain evidence="2">MELC-2E11</strain>
        <tissue evidence="2">Siphon/mantle</tissue>
    </source>
</reference>
<protein>
    <submittedName>
        <fullName evidence="2">Uncharacterized protein</fullName>
    </submittedName>
</protein>
<keyword evidence="3" id="KW-1185">Reference proteome</keyword>
<accession>A0ABY7DE39</accession>